<sequence length="454" mass="49500">MKRGHDLSGVMKFATSPAWADHLRDALGDHLGLAMEEFDFEADELADIVGDHWAGVLWGCAFEDLLTRTIEPEDRNIVDDYIRRRGWNESGSTKIYLRALRSSVMSLHEVSEVEPGSGFLVRDLIQGGEPLRVSERSASQTLKQWDRIGARVVQVGGKHLLSGGVLSFTMEAAEALVADLRRSKGKRSPSTALNLDADDLAALPALISTAWLCDVVPKTMGPASIPTLHNSDGEEVVFHRVRFPFARGVTQALVGERLDSVSAFQRETTHFWNWLGEKPDGKARSTGRMAWGVTMADGTPVLGNVELKGRALILAVTSAERAKRGTALMTDALAGLVGSPLTTIETVEQAMAARAEGLTTSEPAPAIAPEVATPLIHAMLDRQYRATLDEPVGMLGDITPRAAVRTAAGRGRVAGWLKYLENCSSSSQLDRNDPMVTYDFTWMWSELGIENLRK</sequence>
<gene>
    <name evidence="1" type="ORF">NSE01_41550</name>
</gene>
<dbReference type="AlphaFoldDB" id="A0A512ARH9"/>
<protein>
    <submittedName>
        <fullName evidence="1">Uncharacterized protein</fullName>
    </submittedName>
</protein>
<dbReference type="EMBL" id="BJYR01000050">
    <property type="protein sequence ID" value="GEO02323.1"/>
    <property type="molecule type" value="Genomic_DNA"/>
</dbReference>
<proteinExistence type="predicted"/>
<name>A0A512ARH9_9SPHN</name>
<evidence type="ECO:0000313" key="1">
    <source>
        <dbReference type="EMBL" id="GEO02323.1"/>
    </source>
</evidence>
<reference evidence="1 2" key="1">
    <citation type="submission" date="2019-07" db="EMBL/GenBank/DDBJ databases">
        <title>Whole genome shotgun sequence of Novosphingobium sediminis NBRC 106119.</title>
        <authorList>
            <person name="Hosoyama A."/>
            <person name="Uohara A."/>
            <person name="Ohji S."/>
            <person name="Ichikawa N."/>
        </authorList>
    </citation>
    <scope>NUCLEOTIDE SEQUENCE [LARGE SCALE GENOMIC DNA]</scope>
    <source>
        <strain evidence="1 2">NBRC 106119</strain>
    </source>
</reference>
<organism evidence="1 2">
    <name type="scientific">Novosphingobium sediminis</name>
    <dbReference type="NCBI Taxonomy" id="707214"/>
    <lineage>
        <taxon>Bacteria</taxon>
        <taxon>Pseudomonadati</taxon>
        <taxon>Pseudomonadota</taxon>
        <taxon>Alphaproteobacteria</taxon>
        <taxon>Sphingomonadales</taxon>
        <taxon>Sphingomonadaceae</taxon>
        <taxon>Novosphingobium</taxon>
    </lineage>
</organism>
<dbReference type="InterPro" id="IPR058292">
    <property type="entry name" value="DUF7986"/>
</dbReference>
<dbReference type="OrthoDB" id="8039031at2"/>
<dbReference type="RefSeq" id="WP_049285548.1">
    <property type="nucleotide sequence ID" value="NZ_BJYR01000050.1"/>
</dbReference>
<accession>A0A512ARH9</accession>
<dbReference type="Proteomes" id="UP000321464">
    <property type="component" value="Unassembled WGS sequence"/>
</dbReference>
<keyword evidence="2" id="KW-1185">Reference proteome</keyword>
<dbReference type="Pfam" id="PF25948">
    <property type="entry name" value="DUF7986"/>
    <property type="match status" value="1"/>
</dbReference>
<comment type="caution">
    <text evidence="1">The sequence shown here is derived from an EMBL/GenBank/DDBJ whole genome shotgun (WGS) entry which is preliminary data.</text>
</comment>
<evidence type="ECO:0000313" key="2">
    <source>
        <dbReference type="Proteomes" id="UP000321464"/>
    </source>
</evidence>